<dbReference type="GO" id="GO:0035825">
    <property type="term" value="P:homologous recombination"/>
    <property type="evidence" value="ECO:0007669"/>
    <property type="project" value="UniProtKB-ARBA"/>
</dbReference>
<feature type="region of interest" description="Disordered" evidence="8">
    <location>
        <begin position="817"/>
        <end position="1016"/>
    </location>
</feature>
<evidence type="ECO:0000256" key="1">
    <source>
        <dbReference type="ARBA" id="ARBA00004123"/>
    </source>
</evidence>
<dbReference type="EMBL" id="JACMSC010000008">
    <property type="protein sequence ID" value="KAG6511041.1"/>
    <property type="molecule type" value="Genomic_DNA"/>
</dbReference>
<name>A0A8J5GW33_ZINOF</name>
<feature type="region of interest" description="Disordered" evidence="8">
    <location>
        <begin position="434"/>
        <end position="547"/>
    </location>
</feature>
<dbReference type="PANTHER" id="PTHR12663:SF3">
    <property type="entry name" value="SISTER CHROMATID COHESION PROTEIN PDS5 HOMOLOG C"/>
    <property type="match status" value="1"/>
</dbReference>
<feature type="compositionally biased region" description="Basic residues" evidence="8">
    <location>
        <begin position="907"/>
        <end position="917"/>
    </location>
</feature>
<reference evidence="9 10" key="1">
    <citation type="submission" date="2020-08" db="EMBL/GenBank/DDBJ databases">
        <title>Plant Genome Project.</title>
        <authorList>
            <person name="Zhang R.-G."/>
        </authorList>
    </citation>
    <scope>NUCLEOTIDE SEQUENCE [LARGE SCALE GENOMIC DNA]</scope>
    <source>
        <tissue evidence="9">Rhizome</tissue>
    </source>
</reference>
<comment type="caution">
    <text evidence="9">The sequence shown here is derived from an EMBL/GenBank/DDBJ whole genome shotgun (WGS) entry which is preliminary data.</text>
</comment>
<keyword evidence="3" id="KW-0227">DNA damage</keyword>
<evidence type="ECO:0000256" key="6">
    <source>
        <dbReference type="ARBA" id="ARBA00023242"/>
    </source>
</evidence>
<feature type="compositionally biased region" description="Basic and acidic residues" evidence="8">
    <location>
        <begin position="944"/>
        <end position="955"/>
    </location>
</feature>
<dbReference type="Gene3D" id="2.30.30.140">
    <property type="match status" value="1"/>
</dbReference>
<evidence type="ECO:0000256" key="8">
    <source>
        <dbReference type="SAM" id="MobiDB-lite"/>
    </source>
</evidence>
<feature type="compositionally biased region" description="Polar residues" evidence="8">
    <location>
        <begin position="367"/>
        <end position="398"/>
    </location>
</feature>
<dbReference type="Pfam" id="PF20168">
    <property type="entry name" value="PDS5"/>
    <property type="match status" value="1"/>
</dbReference>
<gene>
    <name evidence="9" type="ORF">ZIOFF_029090</name>
</gene>
<protein>
    <submittedName>
        <fullName evidence="9">Uncharacterized protein</fullName>
    </submittedName>
</protein>
<organism evidence="9 10">
    <name type="scientific">Zingiber officinale</name>
    <name type="common">Ginger</name>
    <name type="synonym">Amomum zingiber</name>
    <dbReference type="NCBI Taxonomy" id="94328"/>
    <lineage>
        <taxon>Eukaryota</taxon>
        <taxon>Viridiplantae</taxon>
        <taxon>Streptophyta</taxon>
        <taxon>Embryophyta</taxon>
        <taxon>Tracheophyta</taxon>
        <taxon>Spermatophyta</taxon>
        <taxon>Magnoliopsida</taxon>
        <taxon>Liliopsida</taxon>
        <taxon>Zingiberales</taxon>
        <taxon>Zingiberaceae</taxon>
        <taxon>Zingiber</taxon>
    </lineage>
</organism>
<dbReference type="CDD" id="cd20404">
    <property type="entry name" value="Tudor_Agenet_AtEML-like"/>
    <property type="match status" value="1"/>
</dbReference>
<sequence length="1016" mass="112168">MMDNKELEDRLRDVGNRLTSPPSAVDELLPLLDFTLFELLSGFSFDGKKQTSSHHPFLVQYSVIFEESLNFDYVTCLSFSLAISLQHAEILLSRVEQSPKQSMSNALKPSMKALVDKELLGHSELDVKVAVTSCLSEITRITAPETPYGDDLMKEIFQRIVQSFENLDDMSSRSFPKRVSVLETVAKVRSCVLMLDLECDSLILEMFCHFLKTLRPNHSEKIFSSMEMIMTLVLEESEDISLELLLCLLNSVKSDNKDISPAVRKLGEKVISNCSGKLKPYLTELSQSGGIILSEYTIVVTSICLQNLDNLEQNINASGEIMADDSKQSERTVSDELLKGSEEMEQELGCPEEVTSTKKSPKPASSNRNVQMGKSESTIEPSSPKQMSEPSRLSPPSDQSDRVVLSNKDASGNMDDSVIMLLDPLDLFFCGTDNGDVKETLPIEKQSTDATRRKRGRPRSKLTGKKHQGREINEQSASSLQKEESETGDKNITPQKESDEINNPDDVPIVSEDKSQKQRSRKGSVSKIGHGSSSQKSRVSKAKQHEDLKGKEIVDVESIKKVTSIYLCSKLSTLGSVNLILQIAGLVYNDYLEVILESNAEMPNTEGNIQGSGKTKSKRKLDHVGKEEFILESDSKMLSHEDSIQESAKTKSKRKLDHVAKESTKTLISNKVLDGSIVGSKIRVWWPMDKNFYDGVIDSYDKASKKHKIMYSDGDVEVLLLKKERWEFIEAGSKSTLEQGKEGSDSPDPAEDSVYLHDLGPLYQCGNDSDASVCPGFRVLIYSTRLAFILDLSCKEDVSLSRHMKMMIRSFILPKSKRAKVGSSSVPQTASTKPSTESGATSTGRRKGRPPKARPLNLDGSPGSSAKGNEQEIGKPIDEKSESATKLKDDSMAKDDISKSKPTPKTGRGRKVNSRRKSIVDDTPVPATGSKSEDDDCASASTKVKNDAPKSKSIDSPKAVQTSKGTKTGRETKASANSEEKPKVPESEESQKALTKAKSPESEALLGKKRRRKRQT</sequence>
<keyword evidence="10" id="KW-1185">Reference proteome</keyword>
<keyword evidence="4" id="KW-0498">Mitosis</keyword>
<dbReference type="GO" id="GO:0006281">
    <property type="term" value="P:DNA repair"/>
    <property type="evidence" value="ECO:0007669"/>
    <property type="project" value="UniProtKB-KW"/>
</dbReference>
<feature type="compositionally biased region" description="Basic and acidic residues" evidence="8">
    <location>
        <begin position="869"/>
        <end position="899"/>
    </location>
</feature>
<keyword evidence="6" id="KW-0539">Nucleus</keyword>
<feature type="compositionally biased region" description="Basic residues" evidence="8">
    <location>
        <begin position="1007"/>
        <end position="1016"/>
    </location>
</feature>
<feature type="region of interest" description="Disordered" evidence="8">
    <location>
        <begin position="340"/>
        <end position="414"/>
    </location>
</feature>
<dbReference type="Proteomes" id="UP000734854">
    <property type="component" value="Unassembled WGS sequence"/>
</dbReference>
<feature type="compositionally biased region" description="Basic and acidic residues" evidence="8">
    <location>
        <begin position="435"/>
        <end position="451"/>
    </location>
</feature>
<dbReference type="GO" id="GO:0007064">
    <property type="term" value="P:mitotic sister chromatid cohesion"/>
    <property type="evidence" value="ECO:0007669"/>
    <property type="project" value="InterPro"/>
</dbReference>
<evidence type="ECO:0000256" key="3">
    <source>
        <dbReference type="ARBA" id="ARBA00022763"/>
    </source>
</evidence>
<dbReference type="GO" id="GO:0051301">
    <property type="term" value="P:cell division"/>
    <property type="evidence" value="ECO:0007669"/>
    <property type="project" value="UniProtKB-KW"/>
</dbReference>
<dbReference type="GO" id="GO:0005634">
    <property type="term" value="C:nucleus"/>
    <property type="evidence" value="ECO:0007669"/>
    <property type="project" value="UniProtKB-SubCell"/>
</dbReference>
<dbReference type="AlphaFoldDB" id="A0A8J5GW33"/>
<comment type="subcellular location">
    <subcellularLocation>
        <location evidence="1">Nucleus</location>
    </subcellularLocation>
</comment>
<dbReference type="GO" id="GO:0000785">
    <property type="term" value="C:chromatin"/>
    <property type="evidence" value="ECO:0007669"/>
    <property type="project" value="TreeGrafter"/>
</dbReference>
<dbReference type="PANTHER" id="PTHR12663">
    <property type="entry name" value="ANDROGEN INDUCED INHIBITOR OF PROLIFERATION AS3 / PDS5-RELATED"/>
    <property type="match status" value="1"/>
</dbReference>
<evidence type="ECO:0000313" key="9">
    <source>
        <dbReference type="EMBL" id="KAG6511041.1"/>
    </source>
</evidence>
<dbReference type="SUPFAM" id="SSF63748">
    <property type="entry name" value="Tudor/PWWP/MBT"/>
    <property type="match status" value="1"/>
</dbReference>
<feature type="compositionally biased region" description="Polar residues" evidence="8">
    <location>
        <begin position="822"/>
        <end position="843"/>
    </location>
</feature>
<dbReference type="InterPro" id="IPR016024">
    <property type="entry name" value="ARM-type_fold"/>
</dbReference>
<evidence type="ECO:0000256" key="2">
    <source>
        <dbReference type="ARBA" id="ARBA00022618"/>
    </source>
</evidence>
<proteinExistence type="predicted"/>
<dbReference type="InterPro" id="IPR039776">
    <property type="entry name" value="Pds5"/>
</dbReference>
<keyword evidence="7" id="KW-0131">Cell cycle</keyword>
<evidence type="ECO:0000313" key="10">
    <source>
        <dbReference type="Proteomes" id="UP000734854"/>
    </source>
</evidence>
<keyword evidence="2" id="KW-0132">Cell division</keyword>
<evidence type="ECO:0000256" key="5">
    <source>
        <dbReference type="ARBA" id="ARBA00023204"/>
    </source>
</evidence>
<keyword evidence="5" id="KW-0234">DNA repair</keyword>
<dbReference type="SUPFAM" id="SSF48371">
    <property type="entry name" value="ARM repeat"/>
    <property type="match status" value="1"/>
</dbReference>
<evidence type="ECO:0000256" key="7">
    <source>
        <dbReference type="ARBA" id="ARBA00023306"/>
    </source>
</evidence>
<accession>A0A8J5GW33</accession>
<evidence type="ECO:0000256" key="4">
    <source>
        <dbReference type="ARBA" id="ARBA00022776"/>
    </source>
</evidence>
<feature type="compositionally biased region" description="Basic residues" evidence="8">
    <location>
        <begin position="452"/>
        <end position="468"/>
    </location>
</feature>
<feature type="compositionally biased region" description="Basic and acidic residues" evidence="8">
    <location>
        <begin position="968"/>
        <end position="991"/>
    </location>
</feature>